<evidence type="ECO:0000259" key="1">
    <source>
        <dbReference type="PROSITE" id="PS50043"/>
    </source>
</evidence>
<dbReference type="SUPFAM" id="SSF46894">
    <property type="entry name" value="C-terminal effector domain of the bipartite response regulators"/>
    <property type="match status" value="1"/>
</dbReference>
<dbReference type="SMART" id="SM00421">
    <property type="entry name" value="HTH_LUXR"/>
    <property type="match status" value="1"/>
</dbReference>
<comment type="caution">
    <text evidence="2">The sequence shown here is derived from an EMBL/GenBank/DDBJ whole genome shotgun (WGS) entry which is preliminary data.</text>
</comment>
<gene>
    <name evidence="2" type="ORF">HD597_004500</name>
</gene>
<dbReference type="InterPro" id="IPR000792">
    <property type="entry name" value="Tscrpt_reg_LuxR_C"/>
</dbReference>
<name>A0A9X2GGQ7_9ACTN</name>
<dbReference type="InterPro" id="IPR036388">
    <property type="entry name" value="WH-like_DNA-bd_sf"/>
</dbReference>
<evidence type="ECO:0000313" key="2">
    <source>
        <dbReference type="EMBL" id="MCP2357480.1"/>
    </source>
</evidence>
<evidence type="ECO:0000313" key="3">
    <source>
        <dbReference type="Proteomes" id="UP001139648"/>
    </source>
</evidence>
<dbReference type="InterPro" id="IPR016032">
    <property type="entry name" value="Sig_transdc_resp-reg_C-effctor"/>
</dbReference>
<dbReference type="EMBL" id="JAMZEB010000002">
    <property type="protein sequence ID" value="MCP2357480.1"/>
    <property type="molecule type" value="Genomic_DNA"/>
</dbReference>
<organism evidence="2 3">
    <name type="scientific">Nonomuraea thailandensis</name>
    <dbReference type="NCBI Taxonomy" id="1188745"/>
    <lineage>
        <taxon>Bacteria</taxon>
        <taxon>Bacillati</taxon>
        <taxon>Actinomycetota</taxon>
        <taxon>Actinomycetes</taxon>
        <taxon>Streptosporangiales</taxon>
        <taxon>Streptosporangiaceae</taxon>
        <taxon>Nonomuraea</taxon>
    </lineage>
</organism>
<dbReference type="AlphaFoldDB" id="A0A9X2GGQ7"/>
<dbReference type="Proteomes" id="UP001139648">
    <property type="component" value="Unassembled WGS sequence"/>
</dbReference>
<dbReference type="PROSITE" id="PS50043">
    <property type="entry name" value="HTH_LUXR_2"/>
    <property type="match status" value="1"/>
</dbReference>
<dbReference type="Pfam" id="PF00196">
    <property type="entry name" value="GerE"/>
    <property type="match status" value="1"/>
</dbReference>
<proteinExistence type="predicted"/>
<keyword evidence="3" id="KW-1185">Reference proteome</keyword>
<protein>
    <submittedName>
        <fullName evidence="2">DNA-binding CsgD family transcriptional regulator</fullName>
    </submittedName>
</protein>
<keyword evidence="2" id="KW-0238">DNA-binding</keyword>
<reference evidence="2" key="1">
    <citation type="submission" date="2022-06" db="EMBL/GenBank/DDBJ databases">
        <title>Sequencing the genomes of 1000 actinobacteria strains.</title>
        <authorList>
            <person name="Klenk H.-P."/>
        </authorList>
    </citation>
    <scope>NUCLEOTIDE SEQUENCE</scope>
    <source>
        <strain evidence="2">DSM 46694</strain>
    </source>
</reference>
<dbReference type="GO" id="GO:0003677">
    <property type="term" value="F:DNA binding"/>
    <property type="evidence" value="ECO:0007669"/>
    <property type="project" value="UniProtKB-KW"/>
</dbReference>
<dbReference type="RefSeq" id="WP_253744603.1">
    <property type="nucleotide sequence ID" value="NZ_BAABKA010000015.1"/>
</dbReference>
<accession>A0A9X2GGQ7</accession>
<sequence>MRSWPYVGRDEELDTFRACLRRVEARGLMISGREVALLAVHHSSRAIAQRLGLSVATVNNNLARVYVKLGVGNRAQLAALLDATPPGG</sequence>
<feature type="domain" description="HTH luxR-type" evidence="1">
    <location>
        <begin position="23"/>
        <end position="85"/>
    </location>
</feature>
<dbReference type="Gene3D" id="1.10.10.10">
    <property type="entry name" value="Winged helix-like DNA-binding domain superfamily/Winged helix DNA-binding domain"/>
    <property type="match status" value="1"/>
</dbReference>
<dbReference type="GO" id="GO:0006355">
    <property type="term" value="P:regulation of DNA-templated transcription"/>
    <property type="evidence" value="ECO:0007669"/>
    <property type="project" value="InterPro"/>
</dbReference>